<evidence type="ECO:0000259" key="5">
    <source>
        <dbReference type="PROSITE" id="PS50808"/>
    </source>
</evidence>
<evidence type="ECO:0000256" key="2">
    <source>
        <dbReference type="ARBA" id="ARBA00022771"/>
    </source>
</evidence>
<reference evidence="6" key="2">
    <citation type="submission" date="2020-11" db="EMBL/GenBank/DDBJ databases">
        <authorList>
            <person name="McCartney M.A."/>
            <person name="Auch B."/>
            <person name="Kono T."/>
            <person name="Mallez S."/>
            <person name="Becker A."/>
            <person name="Gohl D.M."/>
            <person name="Silverstein K.A.T."/>
            <person name="Koren S."/>
            <person name="Bechman K.B."/>
            <person name="Herman A."/>
            <person name="Abrahante J.E."/>
            <person name="Garbe J."/>
        </authorList>
    </citation>
    <scope>NUCLEOTIDE SEQUENCE</scope>
    <source>
        <strain evidence="6">Duluth1</strain>
        <tissue evidence="6">Whole animal</tissue>
    </source>
</reference>
<keyword evidence="1" id="KW-0479">Metal-binding</keyword>
<sequence length="158" mass="17454">MAVKAVADKFKLSDAPKKLNSKVWQYFGFLDGSPPDKAICKLCFTDVAYPKSSSTTNLMQHVKRKHNVDLAGGSTSQLLKSPALLLFIYCPLPVSPEGTYGLRSVCQSVTLSGSCDNLKKSSLYFFMKLETWIDGNMDIMHVISFCSYVQNSGCYGNK</sequence>
<comment type="caution">
    <text evidence="6">The sequence shown here is derived from an EMBL/GenBank/DDBJ whole genome shotgun (WGS) entry which is preliminary data.</text>
</comment>
<keyword evidence="3" id="KW-0862">Zinc</keyword>
<dbReference type="AlphaFoldDB" id="A0A9D4D7B1"/>
<dbReference type="GO" id="GO:0003677">
    <property type="term" value="F:DNA binding"/>
    <property type="evidence" value="ECO:0007669"/>
    <property type="project" value="InterPro"/>
</dbReference>
<evidence type="ECO:0000313" key="7">
    <source>
        <dbReference type="Proteomes" id="UP000828390"/>
    </source>
</evidence>
<gene>
    <name evidence="6" type="ORF">DPMN_047027</name>
</gene>
<dbReference type="GO" id="GO:0008270">
    <property type="term" value="F:zinc ion binding"/>
    <property type="evidence" value="ECO:0007669"/>
    <property type="project" value="UniProtKB-KW"/>
</dbReference>
<evidence type="ECO:0000313" key="6">
    <source>
        <dbReference type="EMBL" id="KAH3740323.1"/>
    </source>
</evidence>
<reference evidence="6" key="1">
    <citation type="journal article" date="2019" name="bioRxiv">
        <title>The Genome of the Zebra Mussel, Dreissena polymorpha: A Resource for Invasive Species Research.</title>
        <authorList>
            <person name="McCartney M.A."/>
            <person name="Auch B."/>
            <person name="Kono T."/>
            <person name="Mallez S."/>
            <person name="Zhang Y."/>
            <person name="Obille A."/>
            <person name="Becker A."/>
            <person name="Abrahante J.E."/>
            <person name="Garbe J."/>
            <person name="Badalamenti J.P."/>
            <person name="Herman A."/>
            <person name="Mangelson H."/>
            <person name="Liachko I."/>
            <person name="Sullivan S."/>
            <person name="Sone E.D."/>
            <person name="Koren S."/>
            <person name="Silverstein K.A.T."/>
            <person name="Beckman K.B."/>
            <person name="Gohl D.M."/>
        </authorList>
    </citation>
    <scope>NUCLEOTIDE SEQUENCE</scope>
    <source>
        <strain evidence="6">Duluth1</strain>
        <tissue evidence="6">Whole animal</tissue>
    </source>
</reference>
<dbReference type="InterPro" id="IPR036236">
    <property type="entry name" value="Znf_C2H2_sf"/>
</dbReference>
<dbReference type="InterPro" id="IPR003656">
    <property type="entry name" value="Znf_BED"/>
</dbReference>
<proteinExistence type="predicted"/>
<keyword evidence="7" id="KW-1185">Reference proteome</keyword>
<dbReference type="SUPFAM" id="SSF57667">
    <property type="entry name" value="beta-beta-alpha zinc fingers"/>
    <property type="match status" value="1"/>
</dbReference>
<feature type="domain" description="BED-type" evidence="5">
    <location>
        <begin position="18"/>
        <end position="66"/>
    </location>
</feature>
<evidence type="ECO:0000256" key="4">
    <source>
        <dbReference type="PROSITE-ProRule" id="PRU00027"/>
    </source>
</evidence>
<dbReference type="SMART" id="SM00614">
    <property type="entry name" value="ZnF_BED"/>
    <property type="match status" value="1"/>
</dbReference>
<keyword evidence="2 4" id="KW-0863">Zinc-finger</keyword>
<organism evidence="6 7">
    <name type="scientific">Dreissena polymorpha</name>
    <name type="common">Zebra mussel</name>
    <name type="synonym">Mytilus polymorpha</name>
    <dbReference type="NCBI Taxonomy" id="45954"/>
    <lineage>
        <taxon>Eukaryota</taxon>
        <taxon>Metazoa</taxon>
        <taxon>Spiralia</taxon>
        <taxon>Lophotrochozoa</taxon>
        <taxon>Mollusca</taxon>
        <taxon>Bivalvia</taxon>
        <taxon>Autobranchia</taxon>
        <taxon>Heteroconchia</taxon>
        <taxon>Euheterodonta</taxon>
        <taxon>Imparidentia</taxon>
        <taxon>Neoheterodontei</taxon>
        <taxon>Myida</taxon>
        <taxon>Dreissenoidea</taxon>
        <taxon>Dreissenidae</taxon>
        <taxon>Dreissena</taxon>
    </lineage>
</organism>
<dbReference type="EMBL" id="JAIWYP010000011">
    <property type="protein sequence ID" value="KAH3740323.1"/>
    <property type="molecule type" value="Genomic_DNA"/>
</dbReference>
<dbReference type="PROSITE" id="PS50808">
    <property type="entry name" value="ZF_BED"/>
    <property type="match status" value="1"/>
</dbReference>
<accession>A0A9D4D7B1</accession>
<evidence type="ECO:0000256" key="3">
    <source>
        <dbReference type="ARBA" id="ARBA00022833"/>
    </source>
</evidence>
<name>A0A9D4D7B1_DREPO</name>
<evidence type="ECO:0000256" key="1">
    <source>
        <dbReference type="ARBA" id="ARBA00022723"/>
    </source>
</evidence>
<protein>
    <recommendedName>
        <fullName evidence="5">BED-type domain-containing protein</fullName>
    </recommendedName>
</protein>
<dbReference type="Proteomes" id="UP000828390">
    <property type="component" value="Unassembled WGS sequence"/>
</dbReference>
<dbReference type="Pfam" id="PF02892">
    <property type="entry name" value="zf-BED"/>
    <property type="match status" value="1"/>
</dbReference>